<feature type="compositionally biased region" description="Basic residues" evidence="1">
    <location>
        <begin position="223"/>
        <end position="238"/>
    </location>
</feature>
<dbReference type="PANTHER" id="PTHR23149">
    <property type="entry name" value="G PATCH DOMAIN CONTAINING PROTEIN"/>
    <property type="match status" value="1"/>
</dbReference>
<dbReference type="GO" id="GO:0003676">
    <property type="term" value="F:nucleic acid binding"/>
    <property type="evidence" value="ECO:0007669"/>
    <property type="project" value="InterPro"/>
</dbReference>
<dbReference type="InterPro" id="IPR050656">
    <property type="entry name" value="PINX1"/>
</dbReference>
<dbReference type="SMART" id="SM00443">
    <property type="entry name" value="G_patch"/>
    <property type="match status" value="1"/>
</dbReference>
<feature type="region of interest" description="Disordered" evidence="1">
    <location>
        <begin position="153"/>
        <end position="173"/>
    </location>
</feature>
<dbReference type="InterPro" id="IPR000467">
    <property type="entry name" value="G_patch_dom"/>
</dbReference>
<protein>
    <recommendedName>
        <fullName evidence="2">G-patch domain-containing protein</fullName>
    </recommendedName>
</protein>
<proteinExistence type="predicted"/>
<keyword evidence="4" id="KW-1185">Reference proteome</keyword>
<evidence type="ECO:0000256" key="1">
    <source>
        <dbReference type="SAM" id="MobiDB-lite"/>
    </source>
</evidence>
<evidence type="ECO:0000313" key="3">
    <source>
        <dbReference type="EMBL" id="KAJ2860719.1"/>
    </source>
</evidence>
<feature type="compositionally biased region" description="Basic and acidic residues" evidence="1">
    <location>
        <begin position="209"/>
        <end position="222"/>
    </location>
</feature>
<comment type="caution">
    <text evidence="3">The sequence shown here is derived from an EMBL/GenBank/DDBJ whole genome shotgun (WGS) entry which is preliminary data.</text>
</comment>
<dbReference type="Pfam" id="PF01585">
    <property type="entry name" value="G-patch"/>
    <property type="match status" value="1"/>
</dbReference>
<dbReference type="PANTHER" id="PTHR23149:SF9">
    <property type="entry name" value="G PATCH DOMAIN-CONTAINING PROTEIN 4"/>
    <property type="match status" value="1"/>
</dbReference>
<feature type="domain" description="G-patch" evidence="2">
    <location>
        <begin position="4"/>
        <end position="50"/>
    </location>
</feature>
<dbReference type="GO" id="GO:0005730">
    <property type="term" value="C:nucleolus"/>
    <property type="evidence" value="ECO:0007669"/>
    <property type="project" value="TreeGrafter"/>
</dbReference>
<evidence type="ECO:0000313" key="4">
    <source>
        <dbReference type="Proteomes" id="UP001140074"/>
    </source>
</evidence>
<feature type="compositionally biased region" description="Basic and acidic residues" evidence="1">
    <location>
        <begin position="239"/>
        <end position="256"/>
    </location>
</feature>
<evidence type="ECO:0000259" key="2">
    <source>
        <dbReference type="PROSITE" id="PS50174"/>
    </source>
</evidence>
<accession>A0A9W8M380</accession>
<name>A0A9W8M380_9FUNG</name>
<dbReference type="EMBL" id="JANBUY010000276">
    <property type="protein sequence ID" value="KAJ2860719.1"/>
    <property type="molecule type" value="Genomic_DNA"/>
</dbReference>
<sequence>MTVISTFAEQQLAKYGWKKGEGLGKDGDGIKRAITVSRRSDNRGIGSDANQWNSNWWDHLYNKATAGTPAISAEEAVYQEKLAEAAKEKDTLSEYQGMFVRSATDTPVGQSGASTPSNGRTTVDRTKLVRDGNVHLGAQLTDAELFAACEGRTARKGARAEQNGKLARVSGSGMPRPEVAARIEAALSGRLPEQIEQIEQIVTAKRKRSKDEDTKDIKDTKDRKSKSKSSKSDKKKRSSEKEERRKNKDKSKSKDKTKSKKQKTKDANKEE</sequence>
<dbReference type="AlphaFoldDB" id="A0A9W8M380"/>
<reference evidence="3" key="1">
    <citation type="submission" date="2022-07" db="EMBL/GenBank/DDBJ databases">
        <title>Phylogenomic reconstructions and comparative analyses of Kickxellomycotina fungi.</title>
        <authorList>
            <person name="Reynolds N.K."/>
            <person name="Stajich J.E."/>
            <person name="Barry K."/>
            <person name="Grigoriev I.V."/>
            <person name="Crous P."/>
            <person name="Smith M.E."/>
        </authorList>
    </citation>
    <scope>NUCLEOTIDE SEQUENCE</scope>
    <source>
        <strain evidence="3">RSA 476</strain>
    </source>
</reference>
<organism evidence="3 4">
    <name type="scientific">Coemansia aciculifera</name>
    <dbReference type="NCBI Taxonomy" id="417176"/>
    <lineage>
        <taxon>Eukaryota</taxon>
        <taxon>Fungi</taxon>
        <taxon>Fungi incertae sedis</taxon>
        <taxon>Zoopagomycota</taxon>
        <taxon>Kickxellomycotina</taxon>
        <taxon>Kickxellomycetes</taxon>
        <taxon>Kickxellales</taxon>
        <taxon>Kickxellaceae</taxon>
        <taxon>Coemansia</taxon>
    </lineage>
</organism>
<gene>
    <name evidence="3" type="ORF">GGH94_005347</name>
</gene>
<feature type="region of interest" description="Disordered" evidence="1">
    <location>
        <begin position="202"/>
        <end position="271"/>
    </location>
</feature>
<dbReference type="PROSITE" id="PS50174">
    <property type="entry name" value="G_PATCH"/>
    <property type="match status" value="1"/>
</dbReference>
<dbReference type="Proteomes" id="UP001140074">
    <property type="component" value="Unassembled WGS sequence"/>
</dbReference>